<gene>
    <name evidence="1" type="ORF">LSH36_549g00054</name>
</gene>
<accession>A0AAD9MX82</accession>
<dbReference type="Proteomes" id="UP001208570">
    <property type="component" value="Unassembled WGS sequence"/>
</dbReference>
<dbReference type="SMART" id="SM01301">
    <property type="entry name" value="PTPlike_phytase"/>
    <property type="match status" value="2"/>
</dbReference>
<evidence type="ECO:0000313" key="2">
    <source>
        <dbReference type="Proteomes" id="UP001208570"/>
    </source>
</evidence>
<proteinExistence type="predicted"/>
<protein>
    <recommendedName>
        <fullName evidence="3">Paladin</fullName>
    </recommendedName>
</protein>
<dbReference type="Pfam" id="PF14566">
    <property type="entry name" value="PTPlike_phytase"/>
    <property type="match status" value="2"/>
</dbReference>
<keyword evidence="2" id="KW-1185">Reference proteome</keyword>
<sequence>MRDTGMTFRRTILSAKMVCLCSTDERYATLHLDVSRKHAYESYSNPDNDDLYFTATFVHMGAYFLVKDVLEEMDKLSTLHKHLAPNLRRSRGSFPVYGMGQPTKDGLYNFMHTLAQEKHKDIFLVNLREEPVLFVRDQFDMIPYSPRHQDNLSECIFKTITMTFSVQEYECDIRKEILELSQFKDDLKFFFYDEIETFKEDPRMYQIAYEDDLGVTEEVYSRLTFNNNHIKYLRMGLPQNGLPPEGEFDNFLKVFKNLTEWSRKCSRVPTLVFTSHHGISRATFGMVLGSLMLAHKVGFPSEATKSPFPVNDKCPNYERGEFLIIQQLIHYLSDGLTIKHQVDVIIDQCGELLNLRVAAAEAKSNLESITEDYIIEGISAKEHFLKLCVQHLLRYFYLICFNAYLHTQLLVSKQTDGHENALLFSETFTHWMQSQSYLSYLLSTINTSERTTTPKLVEDGIRYLVADDYSRLDVLSSQMDVKTSNFRRVPGLPIYGMAQPSREGLATVIKFLMNTRQGHPSVHWFNLREDLVVECDGATYSLREKEALRELLNMRGATADEIKVYQDLADKPEPRDFKSVLTCVDMVEQQCMVNKNLAYYRLPMPDQVTPPDQFYDELLSVMKNLEEVYKDEDGPALVFQCHNGKDRTTTAMAIAGLFICHVKGFPYGTKPGEEDRVSLPNAKYTQGHYRVLLL</sequence>
<dbReference type="InterPro" id="IPR050561">
    <property type="entry name" value="PTP"/>
</dbReference>
<comment type="caution">
    <text evidence="1">The sequence shown here is derived from an EMBL/GenBank/DDBJ whole genome shotgun (WGS) entry which is preliminary data.</text>
</comment>
<dbReference type="PANTHER" id="PTHR23339">
    <property type="entry name" value="TYROSINE SPECIFIC PROTEIN PHOSPHATASE AND DUAL SPECIFICITY PROTEIN PHOSPHATASE"/>
    <property type="match status" value="1"/>
</dbReference>
<name>A0AAD9MX82_9ANNE</name>
<evidence type="ECO:0008006" key="3">
    <source>
        <dbReference type="Google" id="ProtNLM"/>
    </source>
</evidence>
<dbReference type="Gene3D" id="3.90.190.10">
    <property type="entry name" value="Protein tyrosine phosphatase superfamily"/>
    <property type="match status" value="2"/>
</dbReference>
<dbReference type="SUPFAM" id="SSF52799">
    <property type="entry name" value="(Phosphotyrosine protein) phosphatases II"/>
    <property type="match status" value="2"/>
</dbReference>
<dbReference type="InterPro" id="IPR029021">
    <property type="entry name" value="Prot-tyrosine_phosphatase-like"/>
</dbReference>
<organism evidence="1 2">
    <name type="scientific">Paralvinella palmiformis</name>
    <dbReference type="NCBI Taxonomy" id="53620"/>
    <lineage>
        <taxon>Eukaryota</taxon>
        <taxon>Metazoa</taxon>
        <taxon>Spiralia</taxon>
        <taxon>Lophotrochozoa</taxon>
        <taxon>Annelida</taxon>
        <taxon>Polychaeta</taxon>
        <taxon>Sedentaria</taxon>
        <taxon>Canalipalpata</taxon>
        <taxon>Terebellida</taxon>
        <taxon>Terebelliformia</taxon>
        <taxon>Alvinellidae</taxon>
        <taxon>Paralvinella</taxon>
    </lineage>
</organism>
<dbReference type="AlphaFoldDB" id="A0AAD9MX82"/>
<dbReference type="EMBL" id="JAODUP010000549">
    <property type="protein sequence ID" value="KAK2147503.1"/>
    <property type="molecule type" value="Genomic_DNA"/>
</dbReference>
<reference evidence="1" key="1">
    <citation type="journal article" date="2023" name="Mol. Biol. Evol.">
        <title>Third-Generation Sequencing Reveals the Adaptive Role of the Epigenome in Three Deep-Sea Polychaetes.</title>
        <authorList>
            <person name="Perez M."/>
            <person name="Aroh O."/>
            <person name="Sun Y."/>
            <person name="Lan Y."/>
            <person name="Juniper S.K."/>
            <person name="Young C.R."/>
            <person name="Angers B."/>
            <person name="Qian P.Y."/>
        </authorList>
    </citation>
    <scope>NUCLEOTIDE SEQUENCE</scope>
    <source>
        <strain evidence="1">P08H-3</strain>
    </source>
</reference>
<evidence type="ECO:0000313" key="1">
    <source>
        <dbReference type="EMBL" id="KAK2147503.1"/>
    </source>
</evidence>